<organism evidence="2 3">
    <name type="scientific">Aromia moschata</name>
    <dbReference type="NCBI Taxonomy" id="1265417"/>
    <lineage>
        <taxon>Eukaryota</taxon>
        <taxon>Metazoa</taxon>
        <taxon>Ecdysozoa</taxon>
        <taxon>Arthropoda</taxon>
        <taxon>Hexapoda</taxon>
        <taxon>Insecta</taxon>
        <taxon>Pterygota</taxon>
        <taxon>Neoptera</taxon>
        <taxon>Endopterygota</taxon>
        <taxon>Coleoptera</taxon>
        <taxon>Polyphaga</taxon>
        <taxon>Cucujiformia</taxon>
        <taxon>Chrysomeloidea</taxon>
        <taxon>Cerambycidae</taxon>
        <taxon>Cerambycinae</taxon>
        <taxon>Callichromatini</taxon>
        <taxon>Aromia</taxon>
    </lineage>
</organism>
<evidence type="ECO:0000313" key="2">
    <source>
        <dbReference type="EMBL" id="KAJ8941707.1"/>
    </source>
</evidence>
<feature type="compositionally biased region" description="Basic and acidic residues" evidence="1">
    <location>
        <begin position="285"/>
        <end position="322"/>
    </location>
</feature>
<sequence>MHQCALKLKRVLDDDDSTHCAMLRYGEYSPNNPQLRVTAAPYLGLGEYEQRRNYFLQKQRDEYLKHIAKTNEHKKGTSKIILPANKQRSGLIEKSIQTDIQNIQSRLIQYELCSQNLPEKELSPHPVDESRFLVQKNPNLAPYRVDQRLTSAQNALLNQEMDKPKSILSNRRTGSPRSPRGKDYLLLYNILIFDRFLWLGTKTAVVRRSLHADLPGQLQLSVLQDGGAGKREAEAGRVPARAAHADRGEAQTAAAAEEQERREQDMANRRLEQQLLRMQEERFVEEQRRNRRDEQMRRHSEDLLRRKQDLQSRHGYRKHTDSESSVTSCLRNSTTDVASKQLSHYSPPVSRRIPYSLNIPSTSVFAEPTARYNPGRYDTYHRKETLRRMDSLNSIRPPSKYSTFSRFDSLSRIDSLNQRMESMSIRDSLSSGQRRHSATQQDLSLLKRSPRLHRRSSSSRFDDALPVPLLKAHSPVAKELKNSVPFNSARHSSDAVRKLEDRWQIPAVQKNIVNHADSSRDGQTRSILTQLGAIRMQLQQEQLRMDESLRRRGITQSKAVDFH</sequence>
<keyword evidence="3" id="KW-1185">Reference proteome</keyword>
<feature type="compositionally biased region" description="Basic residues" evidence="1">
    <location>
        <begin position="448"/>
        <end position="457"/>
    </location>
</feature>
<feature type="region of interest" description="Disordered" evidence="1">
    <location>
        <begin position="424"/>
        <end position="460"/>
    </location>
</feature>
<comment type="caution">
    <text evidence="2">The sequence shown here is derived from an EMBL/GenBank/DDBJ whole genome shotgun (WGS) entry which is preliminary data.</text>
</comment>
<evidence type="ECO:0000313" key="3">
    <source>
        <dbReference type="Proteomes" id="UP001162162"/>
    </source>
</evidence>
<name>A0AAV8XS61_9CUCU</name>
<evidence type="ECO:0000256" key="1">
    <source>
        <dbReference type="SAM" id="MobiDB-lite"/>
    </source>
</evidence>
<reference evidence="2" key="1">
    <citation type="journal article" date="2023" name="Insect Mol. Biol.">
        <title>Genome sequencing provides insights into the evolution of gene families encoding plant cell wall-degrading enzymes in longhorned beetles.</title>
        <authorList>
            <person name="Shin N.R."/>
            <person name="Okamura Y."/>
            <person name="Kirsch R."/>
            <person name="Pauchet Y."/>
        </authorList>
    </citation>
    <scope>NUCLEOTIDE SEQUENCE</scope>
    <source>
        <strain evidence="2">AMC_N1</strain>
    </source>
</reference>
<feature type="compositionally biased region" description="Polar residues" evidence="1">
    <location>
        <begin position="323"/>
        <end position="344"/>
    </location>
</feature>
<protein>
    <submittedName>
        <fullName evidence="2">Uncharacterized protein</fullName>
    </submittedName>
</protein>
<gene>
    <name evidence="2" type="ORF">NQ318_023303</name>
</gene>
<feature type="region of interest" description="Disordered" evidence="1">
    <location>
        <begin position="228"/>
        <end position="265"/>
    </location>
</feature>
<feature type="compositionally biased region" description="Polar residues" evidence="1">
    <location>
        <begin position="424"/>
        <end position="442"/>
    </location>
</feature>
<feature type="region of interest" description="Disordered" evidence="1">
    <location>
        <begin position="285"/>
        <end position="347"/>
    </location>
</feature>
<dbReference type="AlphaFoldDB" id="A0AAV8XS61"/>
<accession>A0AAV8XS61</accession>
<proteinExistence type="predicted"/>
<dbReference type="Proteomes" id="UP001162162">
    <property type="component" value="Unassembled WGS sequence"/>
</dbReference>
<dbReference type="EMBL" id="JAPWTK010000357">
    <property type="protein sequence ID" value="KAJ8941707.1"/>
    <property type="molecule type" value="Genomic_DNA"/>
</dbReference>